<dbReference type="Gene3D" id="1.20.5.170">
    <property type="match status" value="1"/>
</dbReference>
<feature type="coiled-coil region" evidence="9">
    <location>
        <begin position="325"/>
        <end position="387"/>
    </location>
</feature>
<dbReference type="SUPFAM" id="SSF75553">
    <property type="entry name" value="Smc hinge domain"/>
    <property type="match status" value="1"/>
</dbReference>
<accession>A0ABM3G7X3</accession>
<keyword evidence="5 9" id="KW-0175">Coiled coil</keyword>
<evidence type="ECO:0000259" key="11">
    <source>
        <dbReference type="SMART" id="SM00968"/>
    </source>
</evidence>
<feature type="coiled-coil region" evidence="9">
    <location>
        <begin position="455"/>
        <end position="517"/>
    </location>
</feature>
<evidence type="ECO:0000256" key="5">
    <source>
        <dbReference type="ARBA" id="ARBA00023054"/>
    </source>
</evidence>
<name>A0ABM3G7X3_NEOLC</name>
<evidence type="ECO:0000256" key="2">
    <source>
        <dbReference type="ARBA" id="ARBA00006005"/>
    </source>
</evidence>
<keyword evidence="6" id="KW-0226">DNA condensation</keyword>
<dbReference type="InterPro" id="IPR027417">
    <property type="entry name" value="P-loop_NTPase"/>
</dbReference>
<feature type="region of interest" description="Disordered" evidence="10">
    <location>
        <begin position="1"/>
        <end position="54"/>
    </location>
</feature>
<proteinExistence type="inferred from homology"/>
<dbReference type="RefSeq" id="XP_046596348.1">
    <property type="nucleotide sequence ID" value="XM_046740392.1"/>
</dbReference>
<keyword evidence="12" id="KW-1185">Reference proteome</keyword>
<evidence type="ECO:0000256" key="9">
    <source>
        <dbReference type="SAM" id="Coils"/>
    </source>
</evidence>
<keyword evidence="7 8" id="KW-0539">Nucleus</keyword>
<dbReference type="Proteomes" id="UP000829291">
    <property type="component" value="Chromosome 5"/>
</dbReference>
<dbReference type="InterPro" id="IPR036277">
    <property type="entry name" value="SMC_hinge_sf"/>
</dbReference>
<dbReference type="PANTHER" id="PTHR18937:SF172">
    <property type="entry name" value="STRUCTURAL MAINTENANCE OF CHROMOSOMES PROTEIN"/>
    <property type="match status" value="1"/>
</dbReference>
<dbReference type="InterPro" id="IPR003395">
    <property type="entry name" value="RecF/RecN/SMC_N"/>
</dbReference>
<feature type="compositionally biased region" description="Polar residues" evidence="10">
    <location>
        <begin position="1"/>
        <end position="10"/>
    </location>
</feature>
<protein>
    <recommendedName>
        <fullName evidence="8">Structural maintenance of chromosomes protein</fullName>
    </recommendedName>
</protein>
<feature type="coiled-coil region" evidence="9">
    <location>
        <begin position="244"/>
        <end position="271"/>
    </location>
</feature>
<evidence type="ECO:0000256" key="1">
    <source>
        <dbReference type="ARBA" id="ARBA00004123"/>
    </source>
</evidence>
<dbReference type="GeneID" id="107227316"/>
<dbReference type="Gene3D" id="1.20.1060.20">
    <property type="match status" value="1"/>
</dbReference>
<dbReference type="SUPFAM" id="SSF52540">
    <property type="entry name" value="P-loop containing nucleoside triphosphate hydrolases"/>
    <property type="match status" value="1"/>
</dbReference>
<comment type="subcellular location">
    <subcellularLocation>
        <location evidence="1 8">Nucleus</location>
    </subcellularLocation>
</comment>
<feature type="compositionally biased region" description="Basic and acidic residues" evidence="10">
    <location>
        <begin position="853"/>
        <end position="862"/>
    </location>
</feature>
<organism evidence="12 15">
    <name type="scientific">Neodiprion lecontei</name>
    <name type="common">Redheaded pine sawfly</name>
    <dbReference type="NCBI Taxonomy" id="441921"/>
    <lineage>
        <taxon>Eukaryota</taxon>
        <taxon>Metazoa</taxon>
        <taxon>Ecdysozoa</taxon>
        <taxon>Arthropoda</taxon>
        <taxon>Hexapoda</taxon>
        <taxon>Insecta</taxon>
        <taxon>Pterygota</taxon>
        <taxon>Neoptera</taxon>
        <taxon>Endopterygota</taxon>
        <taxon>Hymenoptera</taxon>
        <taxon>Tenthredinoidea</taxon>
        <taxon>Diprionidae</taxon>
        <taxon>Diprioninae</taxon>
        <taxon>Neodiprion</taxon>
    </lineage>
</organism>
<evidence type="ECO:0000313" key="13">
    <source>
        <dbReference type="RefSeq" id="XP_046596347.1"/>
    </source>
</evidence>
<evidence type="ECO:0000256" key="4">
    <source>
        <dbReference type="ARBA" id="ARBA00022840"/>
    </source>
</evidence>
<sequence length="1372" mass="156407">MAGRNQCNSDYSDEEMETEPSDNGGVDSDDEGGVRIDADIYIPPPPKPMSEVDENGPRIMITKIVNNNFKSYAGKQVIGPFHKCFSAIIGPNGSGKSNVIDSMLFVFGYRASKIRSKKISVLIHNSSEHPNCSSCTVAVHFQTIIDKPGHEYDIVPNSEIVISRTAFKDNSSFYQLNGRKVQFKEVAKVLRECGVDLDYNRFLILQGEVEQIAMMKPKGQTSNDTGMLEFLEDIIGTVRYKEPLEKLSQKIELLTENRVEHLNRLQVVEKEKEELEEPMQHAVRYLKCENKIAQLQHQLYHCKRLRAQDECTQQELKKTEMDKDYQKLVDEMSLVKTQKNEKQAEMKEKCKKWDALQNRKDQLTAKYEEIKKKDEQLHAELVETNKRRKANMATVKTEKEKLESLSKVPEKNAKDIAECEGLHERCIADREKAEATLATLMNGLKKKTEPLLEQRRLLETELMSLRKNVDQARGNLEIAQSSLRLYTSAEVAEKAKLEELQESLKNTNDLLRQRKEQIKVFDTKIPATEQSLVEAQREFDMVKQRDISATAQLRNTRIRVEEQRSAMNASKSRNRVLDSLMQQKRQGNIPGIRGRLGDLGAIDSKYDVAISTACGPLDNILVDTVDTAQRCIAFLRQNDIGRATFIALEKQQRLWSECRERIATPENVPRLFDLIRVEDEEVLPAFYYGLRNTLVARDLDQATRIAYGEQRHRVVTLKGELIETSGTMSGGGRTSLQGRMGQSIVRAEPCAADVEKLQVDLDKIYEECNQLKDRQHQLEPQIDSLSRSLVDMKMDREKYSIEVQSLTKQKPSLESQLKIQEKKAAESVSNPNEVKKMTKAVKSAEKELEEAENDSKSTENEVVKINQQIEEIAGGKVKSQQKSIADLSKKIDKARGEICRLQVAIKTAERDSKKVAQHIETLETSVRTCENKIREIQQEKVCFETNAKELLGSLNEVTEELVERDENLATFKAELNAFQERENKMKAVKIELDQQVKEMNKVLESLQQKIPEYTRKISSLKLQPIPGETVLEFEEIPEEEVRQLDPKMVAELIEKTKARLPAEIPNMQLIKEYFEKDALYVRRVKELEEITIHRNKLRDIFEDSRRRRTHEFLTGFLIITSKLKEMYQMITLGGDAELELVDSLDPFNEGIVFSVRPPKKSWKNISNLSGGEKTLSSLALVFALHHYKPTPLYFMDEIDAALDFKNVSIVGNYIKERTKNAQFIVISLRSNMFELADYLVGIYKTYNCTKCAILDVGKYCDANNIHLPTPNLNKDYYSSSQGSRPYSQSILSKQNTNTNENRPTIIPESSSSSSSGSSVIDSELSRVYRLPELGLCPSPKTSITTVRDRRSTEIEGSTGGAHGEPSSKRRKL</sequence>
<dbReference type="InterPro" id="IPR024704">
    <property type="entry name" value="SMC"/>
</dbReference>
<feature type="region of interest" description="Disordered" evidence="10">
    <location>
        <begin position="1333"/>
        <end position="1372"/>
    </location>
</feature>
<gene>
    <name evidence="13 14 15" type="primary">LOC107227316</name>
</gene>
<evidence type="ECO:0000313" key="15">
    <source>
        <dbReference type="RefSeq" id="XP_046596349.1"/>
    </source>
</evidence>
<keyword evidence="4" id="KW-0067">ATP-binding</keyword>
<evidence type="ECO:0000256" key="10">
    <source>
        <dbReference type="SAM" id="MobiDB-lite"/>
    </source>
</evidence>
<feature type="region of interest" description="Disordered" evidence="10">
    <location>
        <begin position="822"/>
        <end position="862"/>
    </location>
</feature>
<evidence type="ECO:0000256" key="3">
    <source>
        <dbReference type="ARBA" id="ARBA00022741"/>
    </source>
</evidence>
<dbReference type="Gene3D" id="3.30.70.1620">
    <property type="match status" value="1"/>
</dbReference>
<feature type="domain" description="SMC hinge" evidence="11">
    <location>
        <begin position="590"/>
        <end position="706"/>
    </location>
</feature>
<dbReference type="SUPFAM" id="SSF57997">
    <property type="entry name" value="Tropomyosin"/>
    <property type="match status" value="1"/>
</dbReference>
<evidence type="ECO:0000256" key="8">
    <source>
        <dbReference type="PIRNR" id="PIRNR005719"/>
    </source>
</evidence>
<reference evidence="13 14" key="1">
    <citation type="submission" date="2025-05" db="UniProtKB">
        <authorList>
            <consortium name="RefSeq"/>
        </authorList>
    </citation>
    <scope>IDENTIFICATION</scope>
    <source>
        <tissue evidence="13 14">Thorax and Abdomen</tissue>
    </source>
</reference>
<evidence type="ECO:0000313" key="12">
    <source>
        <dbReference type="Proteomes" id="UP000829291"/>
    </source>
</evidence>
<comment type="similarity">
    <text evidence="2">Belongs to the SMC family. SMC4 subfamily.</text>
</comment>
<dbReference type="Pfam" id="PF02463">
    <property type="entry name" value="SMC_N"/>
    <property type="match status" value="1"/>
</dbReference>
<dbReference type="RefSeq" id="XP_046596347.1">
    <property type="nucleotide sequence ID" value="XM_046740391.1"/>
</dbReference>
<dbReference type="PIRSF" id="PIRSF005719">
    <property type="entry name" value="SMC"/>
    <property type="match status" value="1"/>
</dbReference>
<dbReference type="RefSeq" id="XP_046596349.1">
    <property type="nucleotide sequence ID" value="XM_046740393.1"/>
</dbReference>
<feature type="compositionally biased region" description="Acidic residues" evidence="10">
    <location>
        <begin position="11"/>
        <end position="20"/>
    </location>
</feature>
<dbReference type="PANTHER" id="PTHR18937">
    <property type="entry name" value="STRUCTURAL MAINTENANCE OF CHROMOSOMES SMC FAMILY MEMBER"/>
    <property type="match status" value="1"/>
</dbReference>
<dbReference type="SMART" id="SM00968">
    <property type="entry name" value="SMC_hinge"/>
    <property type="match status" value="1"/>
</dbReference>
<dbReference type="Pfam" id="PF06470">
    <property type="entry name" value="SMC_hinge"/>
    <property type="match status" value="1"/>
</dbReference>
<dbReference type="Gene3D" id="3.40.50.300">
    <property type="entry name" value="P-loop containing nucleotide triphosphate hydrolases"/>
    <property type="match status" value="2"/>
</dbReference>
<feature type="compositionally biased region" description="Low complexity" evidence="10">
    <location>
        <begin position="1309"/>
        <end position="1318"/>
    </location>
</feature>
<evidence type="ECO:0000256" key="7">
    <source>
        <dbReference type="ARBA" id="ARBA00023242"/>
    </source>
</evidence>
<keyword evidence="3" id="KW-0547">Nucleotide-binding</keyword>
<feature type="region of interest" description="Disordered" evidence="10">
    <location>
        <begin position="1294"/>
        <end position="1318"/>
    </location>
</feature>
<evidence type="ECO:0000256" key="6">
    <source>
        <dbReference type="ARBA" id="ARBA00023067"/>
    </source>
</evidence>
<dbReference type="InterPro" id="IPR010935">
    <property type="entry name" value="SMC_hinge"/>
</dbReference>
<evidence type="ECO:0000313" key="14">
    <source>
        <dbReference type="RefSeq" id="XP_046596348.1"/>
    </source>
</evidence>